<dbReference type="OrthoDB" id="5565075at2759"/>
<dbReference type="InterPro" id="IPR001314">
    <property type="entry name" value="Peptidase_S1A"/>
</dbReference>
<protein>
    <submittedName>
        <fullName evidence="6">Chymotrypsin-like elastase family member 2A</fullName>
    </submittedName>
</protein>
<dbReference type="CDD" id="cd00190">
    <property type="entry name" value="Tryp_SPc"/>
    <property type="match status" value="1"/>
</dbReference>
<comment type="similarity">
    <text evidence="2">Belongs to the peptidase S1 family. CLIP subfamily.</text>
</comment>
<feature type="domain" description="Peptidase S1" evidence="4">
    <location>
        <begin position="21"/>
        <end position="270"/>
    </location>
</feature>
<keyword evidence="3" id="KW-0732">Signal</keyword>
<name>A0A6P9A515_THRPL</name>
<dbReference type="InterPro" id="IPR001254">
    <property type="entry name" value="Trypsin_dom"/>
</dbReference>
<keyword evidence="5" id="KW-1185">Reference proteome</keyword>
<proteinExistence type="inferred from homology"/>
<feature type="chain" id="PRO_5027580344" evidence="3">
    <location>
        <begin position="21"/>
        <end position="274"/>
    </location>
</feature>
<dbReference type="InterPro" id="IPR043504">
    <property type="entry name" value="Peptidase_S1_PA_chymotrypsin"/>
</dbReference>
<evidence type="ECO:0000313" key="5">
    <source>
        <dbReference type="Proteomes" id="UP000515158"/>
    </source>
</evidence>
<keyword evidence="1" id="KW-1015">Disulfide bond</keyword>
<evidence type="ECO:0000259" key="4">
    <source>
        <dbReference type="PROSITE" id="PS50240"/>
    </source>
</evidence>
<dbReference type="SUPFAM" id="SSF50494">
    <property type="entry name" value="Trypsin-like serine proteases"/>
    <property type="match status" value="1"/>
</dbReference>
<dbReference type="InParanoid" id="A0A6P9A515"/>
<dbReference type="GeneID" id="117652322"/>
<dbReference type="GO" id="GO:0006508">
    <property type="term" value="P:proteolysis"/>
    <property type="evidence" value="ECO:0007669"/>
    <property type="project" value="InterPro"/>
</dbReference>
<dbReference type="RefSeq" id="XP_034253038.1">
    <property type="nucleotide sequence ID" value="XM_034397147.1"/>
</dbReference>
<sequence>MAAVAAVWALLLSLLHSSHALIGGHDAAPGQFPYQVLTRGLDEDPLRNFGTGVLIHPEWVLTNADSVADYVGLMVTLGVVDRDSQDASRQDIPALNVFVHPKWPGQWVWLKSHLNDIGLVQLSRPATLNDFVQVAYLPEENWYKGYSGMAATVGGWGHHLTDGFGYRDMQRMQWETTTVMSFPTCYRLRLFVSEHTGSLKTNHICADTKGSGPCDDDGGAPLVVRDAKKRPVVVGLFTTAITHGEPCQSNYPSVYTRVAAHLDWIRSVVNETLS</sequence>
<dbReference type="InterPro" id="IPR051487">
    <property type="entry name" value="Ser/Thr_Proteases_Immune/Dev"/>
</dbReference>
<dbReference type="InterPro" id="IPR009003">
    <property type="entry name" value="Peptidase_S1_PA"/>
</dbReference>
<dbReference type="Pfam" id="PF00089">
    <property type="entry name" value="Trypsin"/>
    <property type="match status" value="1"/>
</dbReference>
<dbReference type="PRINTS" id="PR00722">
    <property type="entry name" value="CHYMOTRYPSIN"/>
</dbReference>
<dbReference type="Proteomes" id="UP000515158">
    <property type="component" value="Unplaced"/>
</dbReference>
<dbReference type="SMART" id="SM00020">
    <property type="entry name" value="Tryp_SPc"/>
    <property type="match status" value="1"/>
</dbReference>
<dbReference type="KEGG" id="tpal:117652322"/>
<evidence type="ECO:0000313" key="6">
    <source>
        <dbReference type="RefSeq" id="XP_034253038.1"/>
    </source>
</evidence>
<accession>A0A6P9A515</accession>
<dbReference type="AlphaFoldDB" id="A0A6P9A515"/>
<evidence type="ECO:0000256" key="2">
    <source>
        <dbReference type="ARBA" id="ARBA00024195"/>
    </source>
</evidence>
<evidence type="ECO:0000256" key="1">
    <source>
        <dbReference type="ARBA" id="ARBA00023157"/>
    </source>
</evidence>
<dbReference type="PANTHER" id="PTHR24256">
    <property type="entry name" value="TRYPTASE-RELATED"/>
    <property type="match status" value="1"/>
</dbReference>
<dbReference type="Gene3D" id="2.40.10.10">
    <property type="entry name" value="Trypsin-like serine proteases"/>
    <property type="match status" value="1"/>
</dbReference>
<evidence type="ECO:0000256" key="3">
    <source>
        <dbReference type="SAM" id="SignalP"/>
    </source>
</evidence>
<reference evidence="6" key="1">
    <citation type="submission" date="2025-08" db="UniProtKB">
        <authorList>
            <consortium name="RefSeq"/>
        </authorList>
    </citation>
    <scope>IDENTIFICATION</scope>
    <source>
        <tissue evidence="6">Total insect</tissue>
    </source>
</reference>
<feature type="signal peptide" evidence="3">
    <location>
        <begin position="1"/>
        <end position="20"/>
    </location>
</feature>
<organism evidence="6">
    <name type="scientific">Thrips palmi</name>
    <name type="common">Melon thrips</name>
    <dbReference type="NCBI Taxonomy" id="161013"/>
    <lineage>
        <taxon>Eukaryota</taxon>
        <taxon>Metazoa</taxon>
        <taxon>Ecdysozoa</taxon>
        <taxon>Arthropoda</taxon>
        <taxon>Hexapoda</taxon>
        <taxon>Insecta</taxon>
        <taxon>Pterygota</taxon>
        <taxon>Neoptera</taxon>
        <taxon>Paraneoptera</taxon>
        <taxon>Thysanoptera</taxon>
        <taxon>Terebrantia</taxon>
        <taxon>Thripoidea</taxon>
        <taxon>Thripidae</taxon>
        <taxon>Thrips</taxon>
    </lineage>
</organism>
<dbReference type="PROSITE" id="PS50240">
    <property type="entry name" value="TRYPSIN_DOM"/>
    <property type="match status" value="1"/>
</dbReference>
<dbReference type="GO" id="GO:0004252">
    <property type="term" value="F:serine-type endopeptidase activity"/>
    <property type="evidence" value="ECO:0007669"/>
    <property type="project" value="InterPro"/>
</dbReference>
<gene>
    <name evidence="6" type="primary">LOC117652322</name>
</gene>